<comment type="caution">
    <text evidence="8">The sequence shown here is derived from an EMBL/GenBank/DDBJ whole genome shotgun (WGS) entry which is preliminary data.</text>
</comment>
<dbReference type="PROSITE" id="PS51651">
    <property type="entry name" value="DOCKER"/>
    <property type="match status" value="1"/>
</dbReference>
<organism evidence="8 9">
    <name type="scientific">Neodothiora populina</name>
    <dbReference type="NCBI Taxonomy" id="2781224"/>
    <lineage>
        <taxon>Eukaryota</taxon>
        <taxon>Fungi</taxon>
        <taxon>Dikarya</taxon>
        <taxon>Ascomycota</taxon>
        <taxon>Pezizomycotina</taxon>
        <taxon>Dothideomycetes</taxon>
        <taxon>Dothideomycetidae</taxon>
        <taxon>Dothideales</taxon>
        <taxon>Dothioraceae</taxon>
        <taxon>Neodothiora</taxon>
    </lineage>
</organism>
<evidence type="ECO:0000259" key="6">
    <source>
        <dbReference type="PROSITE" id="PS51650"/>
    </source>
</evidence>
<evidence type="ECO:0000256" key="2">
    <source>
        <dbReference type="ARBA" id="ARBA00022490"/>
    </source>
</evidence>
<dbReference type="InterPro" id="IPR035892">
    <property type="entry name" value="C2_domain_sf"/>
</dbReference>
<comment type="similarity">
    <text evidence="4">Belongs to the DOCK family.</text>
</comment>
<name>A0ABR3PG03_9PEZI</name>
<feature type="compositionally biased region" description="Polar residues" evidence="5">
    <location>
        <begin position="454"/>
        <end position="483"/>
    </location>
</feature>
<dbReference type="InterPro" id="IPR027007">
    <property type="entry name" value="C2_DOCK-type_domain"/>
</dbReference>
<evidence type="ECO:0000313" key="9">
    <source>
        <dbReference type="Proteomes" id="UP001562354"/>
    </source>
</evidence>
<dbReference type="PROSITE" id="PS51650">
    <property type="entry name" value="C2_DOCK"/>
    <property type="match status" value="1"/>
</dbReference>
<evidence type="ECO:0000259" key="7">
    <source>
        <dbReference type="PROSITE" id="PS51651"/>
    </source>
</evidence>
<dbReference type="Gene3D" id="2.60.40.150">
    <property type="entry name" value="C2 domain"/>
    <property type="match status" value="1"/>
</dbReference>
<evidence type="ECO:0000313" key="8">
    <source>
        <dbReference type="EMBL" id="KAL1305083.1"/>
    </source>
</evidence>
<dbReference type="SUPFAM" id="SSF50044">
    <property type="entry name" value="SH3-domain"/>
    <property type="match status" value="1"/>
</dbReference>
<feature type="region of interest" description="Disordered" evidence="5">
    <location>
        <begin position="1914"/>
        <end position="1961"/>
    </location>
</feature>
<dbReference type="Gene3D" id="1.20.1270.350">
    <property type="entry name" value="Dedicator of cytokinesis N-terminal subdomain"/>
    <property type="match status" value="1"/>
</dbReference>
<dbReference type="Pfam" id="PF14429">
    <property type="entry name" value="DOCK-C2"/>
    <property type="match status" value="1"/>
</dbReference>
<evidence type="ECO:0000256" key="5">
    <source>
        <dbReference type="SAM" id="MobiDB-lite"/>
    </source>
</evidence>
<dbReference type="InterPro" id="IPR027357">
    <property type="entry name" value="DOCKER_dom"/>
</dbReference>
<dbReference type="InterPro" id="IPR026791">
    <property type="entry name" value="DOCK"/>
</dbReference>
<keyword evidence="3" id="KW-0597">Phosphoprotein</keyword>
<reference evidence="8 9" key="1">
    <citation type="submission" date="2024-07" db="EMBL/GenBank/DDBJ databases">
        <title>Draft sequence of the Neodothiora populina.</title>
        <authorList>
            <person name="Drown D.D."/>
            <person name="Schuette U.S."/>
            <person name="Buechlein A.B."/>
            <person name="Rusch D.R."/>
            <person name="Winton L.W."/>
            <person name="Adams G.A."/>
        </authorList>
    </citation>
    <scope>NUCLEOTIDE SEQUENCE [LARGE SCALE GENOMIC DNA]</scope>
    <source>
        <strain evidence="8 9">CPC 39397</strain>
    </source>
</reference>
<dbReference type="Pfam" id="PF16172">
    <property type="entry name" value="DOCK_N"/>
    <property type="match status" value="1"/>
</dbReference>
<dbReference type="InterPro" id="IPR036028">
    <property type="entry name" value="SH3-like_dom_sf"/>
</dbReference>
<evidence type="ECO:0000256" key="3">
    <source>
        <dbReference type="ARBA" id="ARBA00022553"/>
    </source>
</evidence>
<dbReference type="PANTHER" id="PTHR45653:SF10">
    <property type="entry name" value="MYOBLAST CITY, ISOFORM B"/>
    <property type="match status" value="1"/>
</dbReference>
<dbReference type="Proteomes" id="UP001562354">
    <property type="component" value="Unassembled WGS sequence"/>
</dbReference>
<dbReference type="InterPro" id="IPR043161">
    <property type="entry name" value="DOCK_C_lobe_A"/>
</dbReference>
<dbReference type="CDD" id="cd11684">
    <property type="entry name" value="DHR2_DOCK"/>
    <property type="match status" value="1"/>
</dbReference>
<dbReference type="Pfam" id="PF23554">
    <property type="entry name" value="TPR_DOCK"/>
    <property type="match status" value="1"/>
</dbReference>
<dbReference type="EMBL" id="JBFMKM010000007">
    <property type="protein sequence ID" value="KAL1305083.1"/>
    <property type="molecule type" value="Genomic_DNA"/>
</dbReference>
<feature type="region of interest" description="Disordered" evidence="5">
    <location>
        <begin position="406"/>
        <end position="487"/>
    </location>
</feature>
<evidence type="ECO:0000256" key="1">
    <source>
        <dbReference type="ARBA" id="ARBA00004496"/>
    </source>
</evidence>
<feature type="region of interest" description="Disordered" evidence="5">
    <location>
        <begin position="1794"/>
        <end position="1814"/>
    </location>
</feature>
<protein>
    <recommendedName>
        <fullName evidence="10">Dedicator of cytokinesis protein 1</fullName>
    </recommendedName>
</protein>
<sequence>MAWRPVKNIVHAVCTHHFGANDQDDLTLEIGDDVYITEIGGPTQEWCRGWLLAQPSLLHALTLEKGQALKARASSGVFPRTHVEIREVLGGQETRLQEAYVNGDAVATPTRRAKVRPDPGEQDFTRSASVSRSRSIRRTRLVHRSFGDVQLEAVDVMPRSADARKEKAPLPALRIGDATDFSVEEPLVDEISSCLKEWYSTKLHGLVLEHDYDLLDRVSDLATRLNSARKQLIHDLLTEKELSELRERTVWDLVDGNKMMDGGVIVRSPQEKGRILTAQDSMPDMLKLQAMMSLRSRPPPVQAYESHISHMLAEIKHFPDMQGEPGVLHLYLCRQVGDEKPRPVSEVFAVEVPIEAQGIGIPTPAQLPRTLFTDLTKADIGSASDPSIRLYLVCLLQREEPIRTDSRFEVATPTPSTQNERLDIATPNDNGRRSFFFGGQRSRRASQDQLRPPTGQSAFSSLPKSRSQTPSSMDTQTRPSTATKRARRTIGHSVLEIGALLRQQESTEVLLNLWASDRNFDEGTSDPKPGEEGWDNVIKDLVRSPIGHFTKADTIGPFRLYLRAFAQSDAQSLIRSHPALLRDTHCTQSLSFVSTPSQPRSDIYLTLREPLLPYGARCFHPQTGSVPIAADTSLRNLQVTLEVRTDSGRRIENAIYPTSNRPPHTAFRTPAIDKGEMWNQTIRLSIPTQDMRNAHVILSIADGVNFPFALAWLPLWSTVTDSCIHGNQVLALWDYSEYTASTVKGKGAYQSLPAHTENIAIPDKSMMASLATHVTVTSSVNAQEPIIVALLHWDGTSLEGLMEVLEGFKLVHDTEIVRFFKPILAALDRIFDAVYGLTDGAGNVIGEVYAERAFSCLIHVLHFTSDRRFPGTKDILQEYVTEREPLRNSLKSVTRAFRAFLARPYEIEQARELRRALKVSGQIIKYITNHHDDGPRIVGIPLTPVQSAVLNLMRNPRKELHPTQVILMQKLGSWLPELLPVATPDEILEFVDEMMTASAMKKDSLRIHRLILVKELSLLEMFKAQEMRPKVLLKTSEWLEPYWVVSDPITDHQIDGIRLCCSILASQYADAGPLSLHYVVKLFETYHLLSGPLQKADENRSLSKPKSKQTFTPLFPDTYPFNPLEVDVPPPEAVLLEIATLLTALFQTGPPLGNIRDYVMGQDNDDALEAFIQRTLQVLHSIHAGRSFPVQWLSLYISHAKMAVTMLQWLFDVMKANLLPAADTAGEADVMSFNYDLWQCWFNTLIELSLDKTVSMENFSEQTSKAIWAIAGDIRETAALLLRYSWEDIGWDADPEFERVIFPMRKMGGFQVGLTAKMLPSVVRLCMGLHAALRSVGLDMLRSMIISEWQLSENLDMVQGAFFDVFDQIAQRDIPLGKVYTADFLHQVRGYFKILDDTAEQPLYIAVSRMLGEVEKLLAVLGELRTAQDPGSQLIQLYYLTDFLSSSGKDEAYIRRLHEISHFHTLTRCYASAACAVQMHIDALEQNDTYGRQTLPQLVLPGIDYPEEPLQSRKTRLYNQMITYYEKGYCWDSVLDVLQRLSDAYKAVWDVAGLADVAGRQSKAYRTLGKGAPFSPRYFYVSFNDHASFPPLLRGKQHIFEGPADCDRKTFCQTLHVQFPLATNLSPEYSHPSSQTGEPAIKVIPVTVYKDHLHPISRQSGVSSQYREHCLTAKPRVFAITDRQNIPTVSITDQLVEKKIFTTADALPTLLSYSRIISEKRLTLSPLQAAIDRTQRKTQILSVATERVSNKGASEVDNLVDIIRSSVNPDVTGSVAGYHRLLAVPPPDSTMSDGITLDGRTTPHSPTSTITNGDMMSEDTLLRRALSVALEDHARALETAISSPWIHIRASTAKSQLQTFFASAFALELITMYPKADWTNKSPAWLDPTPEQEAAAMAAVPGAGASSANGVRYNGEGGRGTDSRLNTAGGDSVAIDDSEHMDANGGGAVARKPSTRSRRMSLKKRLSFLSLGGRSASVA</sequence>
<dbReference type="InterPro" id="IPR042455">
    <property type="entry name" value="DOCK_N_sub1"/>
</dbReference>
<dbReference type="PANTHER" id="PTHR45653">
    <property type="entry name" value="DEDICATOR OF CYTOKINESIS"/>
    <property type="match status" value="1"/>
</dbReference>
<dbReference type="GeneID" id="95975719"/>
<feature type="region of interest" description="Disordered" evidence="5">
    <location>
        <begin position="109"/>
        <end position="129"/>
    </location>
</feature>
<keyword evidence="9" id="KW-1185">Reference proteome</keyword>
<feature type="domain" description="C2 DOCK-type" evidence="6">
    <location>
        <begin position="600"/>
        <end position="781"/>
    </location>
</feature>
<evidence type="ECO:0000256" key="4">
    <source>
        <dbReference type="PROSITE-ProRule" id="PRU00983"/>
    </source>
</evidence>
<accession>A0ABR3PG03</accession>
<evidence type="ECO:0008006" key="10">
    <source>
        <dbReference type="Google" id="ProtNLM"/>
    </source>
</evidence>
<dbReference type="CDD" id="cd08679">
    <property type="entry name" value="C2_DOCK180_related"/>
    <property type="match status" value="1"/>
</dbReference>
<dbReference type="InterPro" id="IPR056372">
    <property type="entry name" value="TPR_DOCK"/>
</dbReference>
<feature type="domain" description="DOCKER" evidence="7">
    <location>
        <begin position="1444"/>
        <end position="1881"/>
    </location>
</feature>
<dbReference type="Gene3D" id="1.25.40.410">
    <property type="match status" value="1"/>
</dbReference>
<dbReference type="Gene3D" id="2.30.30.40">
    <property type="entry name" value="SH3 Domains"/>
    <property type="match status" value="1"/>
</dbReference>
<gene>
    <name evidence="8" type="ORF">AAFC00_002017</name>
</gene>
<proteinExistence type="inferred from homology"/>
<dbReference type="InterPro" id="IPR032376">
    <property type="entry name" value="DOCK_N"/>
</dbReference>
<keyword evidence="2" id="KW-0963">Cytoplasm</keyword>
<dbReference type="RefSeq" id="XP_069201357.1">
    <property type="nucleotide sequence ID" value="XM_069341285.1"/>
</dbReference>
<feature type="compositionally biased region" description="Polar residues" evidence="5">
    <location>
        <begin position="1802"/>
        <end position="1814"/>
    </location>
</feature>
<comment type="subcellular location">
    <subcellularLocation>
        <location evidence="1">Cytoplasm</location>
    </subcellularLocation>
</comment>